<dbReference type="PANTHER" id="PTHR34654">
    <property type="entry name" value="UPF0109 PROTEIN SCO5592"/>
    <property type="match status" value="1"/>
</dbReference>
<dbReference type="CDD" id="cd22533">
    <property type="entry name" value="KH-II_YlqC-like"/>
    <property type="match status" value="1"/>
</dbReference>
<accession>A0A6M1RZW3</accession>
<evidence type="ECO:0000256" key="2">
    <source>
        <dbReference type="ARBA" id="ARBA00022884"/>
    </source>
</evidence>
<dbReference type="Gene3D" id="3.30.300.20">
    <property type="match status" value="1"/>
</dbReference>
<gene>
    <name evidence="3" type="primary">khpA</name>
    <name evidence="4" type="ORF">G4L39_12930</name>
</gene>
<dbReference type="SUPFAM" id="SSF54814">
    <property type="entry name" value="Prokaryotic type KH domain (KH-domain type II)"/>
    <property type="match status" value="1"/>
</dbReference>
<sequence length="80" mass="8552">MEAFLDYVIKGLVSRPEAVSIRSVRRGGTVVYEVRVDPADMGKVIGKNGVTINAIRSLVLAGGGKRGQHCVVEVSEAGRR</sequence>
<comment type="caution">
    <text evidence="4">The sequence shown here is derived from an EMBL/GenBank/DDBJ whole genome shotgun (WGS) entry which is preliminary data.</text>
</comment>
<dbReference type="AlphaFoldDB" id="A0A6M1RZW3"/>
<evidence type="ECO:0000256" key="1">
    <source>
        <dbReference type="ARBA" id="ARBA00022490"/>
    </source>
</evidence>
<comment type="function">
    <text evidence="3">A probable RNA chaperone. Forms a complex with KhpB which binds to cellular RNA and controls its expression. Plays a role in peptidoglycan (PG) homeostasis and cell length regulation.</text>
</comment>
<dbReference type="GO" id="GO:0003723">
    <property type="term" value="F:RNA binding"/>
    <property type="evidence" value="ECO:0007669"/>
    <property type="project" value="UniProtKB-UniRule"/>
</dbReference>
<keyword evidence="3" id="KW-0133">Cell shape</keyword>
<dbReference type="PANTHER" id="PTHR34654:SF1">
    <property type="entry name" value="RNA-BINDING PROTEIN KHPA"/>
    <property type="match status" value="1"/>
</dbReference>
<comment type="subcellular location">
    <subcellularLocation>
        <location evidence="3">Cytoplasm</location>
    </subcellularLocation>
</comment>
<dbReference type="Proteomes" id="UP000477311">
    <property type="component" value="Unassembled WGS sequence"/>
</dbReference>
<evidence type="ECO:0000256" key="3">
    <source>
        <dbReference type="HAMAP-Rule" id="MF_00088"/>
    </source>
</evidence>
<name>A0A6M1RZW3_9BACT</name>
<dbReference type="Pfam" id="PF13083">
    <property type="entry name" value="KH_KhpA-B"/>
    <property type="match status" value="1"/>
</dbReference>
<protein>
    <recommendedName>
        <fullName evidence="3">RNA-binding protein KhpA</fullName>
    </recommendedName>
    <alternativeName>
        <fullName evidence="3">KH-domain protein A</fullName>
    </alternativeName>
</protein>
<proteinExistence type="inferred from homology"/>
<dbReference type="GO" id="GO:0009252">
    <property type="term" value="P:peptidoglycan biosynthetic process"/>
    <property type="evidence" value="ECO:0007669"/>
    <property type="project" value="UniProtKB-UniRule"/>
</dbReference>
<reference evidence="4 5" key="1">
    <citation type="submission" date="2020-02" db="EMBL/GenBank/DDBJ databases">
        <title>Draft genome sequence of Limisphaera ngatamarikiensis NGM72.4T, a thermophilic Verrucomicrobia grouped in subdivision 3.</title>
        <authorList>
            <person name="Carere C.R."/>
            <person name="Steen J."/>
            <person name="Hugenholtz P."/>
            <person name="Stott M.B."/>
        </authorList>
    </citation>
    <scope>NUCLEOTIDE SEQUENCE [LARGE SCALE GENOMIC DNA]</scope>
    <source>
        <strain evidence="4 5">NGM72.4</strain>
    </source>
</reference>
<dbReference type="InterPro" id="IPR009019">
    <property type="entry name" value="KH_sf_prok-type"/>
</dbReference>
<keyword evidence="5" id="KW-1185">Reference proteome</keyword>
<dbReference type="GO" id="GO:0005737">
    <property type="term" value="C:cytoplasm"/>
    <property type="evidence" value="ECO:0007669"/>
    <property type="project" value="UniProtKB-SubCell"/>
</dbReference>
<dbReference type="PROSITE" id="PS50084">
    <property type="entry name" value="KH_TYPE_1"/>
    <property type="match status" value="1"/>
</dbReference>
<organism evidence="4 5">
    <name type="scientific">Limisphaera ngatamarikiensis</name>
    <dbReference type="NCBI Taxonomy" id="1324935"/>
    <lineage>
        <taxon>Bacteria</taxon>
        <taxon>Pseudomonadati</taxon>
        <taxon>Verrucomicrobiota</taxon>
        <taxon>Verrucomicrobiia</taxon>
        <taxon>Limisphaerales</taxon>
        <taxon>Limisphaeraceae</taxon>
        <taxon>Limisphaera</taxon>
    </lineage>
</organism>
<dbReference type="RefSeq" id="WP_165108716.1">
    <property type="nucleotide sequence ID" value="NZ_JAAKYA010000082.1"/>
</dbReference>
<dbReference type="HAMAP" id="MF_00088">
    <property type="entry name" value="KhpA"/>
    <property type="match status" value="1"/>
</dbReference>
<keyword evidence="1 3" id="KW-0963">Cytoplasm</keyword>
<dbReference type="InterPro" id="IPR020627">
    <property type="entry name" value="KhpA"/>
</dbReference>
<evidence type="ECO:0000313" key="5">
    <source>
        <dbReference type="Proteomes" id="UP000477311"/>
    </source>
</evidence>
<keyword evidence="3" id="KW-0961">Cell wall biogenesis/degradation</keyword>
<evidence type="ECO:0000313" key="4">
    <source>
        <dbReference type="EMBL" id="NGO40292.1"/>
    </source>
</evidence>
<dbReference type="GO" id="GO:0008360">
    <property type="term" value="P:regulation of cell shape"/>
    <property type="evidence" value="ECO:0007669"/>
    <property type="project" value="UniProtKB-KW"/>
</dbReference>
<dbReference type="GO" id="GO:0071555">
    <property type="term" value="P:cell wall organization"/>
    <property type="evidence" value="ECO:0007669"/>
    <property type="project" value="UniProtKB-KW"/>
</dbReference>
<keyword evidence="2 3" id="KW-0694">RNA-binding</keyword>
<dbReference type="EMBL" id="JAAKYA010000082">
    <property type="protein sequence ID" value="NGO40292.1"/>
    <property type="molecule type" value="Genomic_DNA"/>
</dbReference>
<dbReference type="InterPro" id="IPR015946">
    <property type="entry name" value="KH_dom-like_a/b"/>
</dbReference>
<comment type="subunit">
    <text evidence="3">Forms a complex with KhpB.</text>
</comment>
<keyword evidence="3" id="KW-0143">Chaperone</keyword>
<comment type="similarity">
    <text evidence="3">Belongs to the KhpA RNA-binding protein family.</text>
</comment>